<evidence type="ECO:0008006" key="4">
    <source>
        <dbReference type="Google" id="ProtNLM"/>
    </source>
</evidence>
<gene>
    <name evidence="2" type="ORF">DTO96_100183</name>
</gene>
<keyword evidence="3" id="KW-1185">Reference proteome</keyword>
<dbReference type="OrthoDB" id="8912757at2"/>
<dbReference type="Proteomes" id="UP000252182">
    <property type="component" value="Chromosome"/>
</dbReference>
<accession>A0A345D7Y7</accession>
<feature type="transmembrane region" description="Helical" evidence="1">
    <location>
        <begin position="6"/>
        <end position="27"/>
    </location>
</feature>
<keyword evidence="1" id="KW-0812">Transmembrane</keyword>
<keyword evidence="1" id="KW-0472">Membrane</keyword>
<evidence type="ECO:0000313" key="2">
    <source>
        <dbReference type="EMBL" id="AXF84475.1"/>
    </source>
</evidence>
<name>A0A345D7Y7_9BURK</name>
<dbReference type="RefSeq" id="WP_114561771.1">
    <property type="nucleotide sequence ID" value="NZ_CP031124.1"/>
</dbReference>
<organism evidence="2 3">
    <name type="scientific">Ephemeroptericola cinctiostellae</name>
    <dbReference type="NCBI Taxonomy" id="2268024"/>
    <lineage>
        <taxon>Bacteria</taxon>
        <taxon>Pseudomonadati</taxon>
        <taxon>Pseudomonadota</taxon>
        <taxon>Betaproteobacteria</taxon>
        <taxon>Burkholderiales</taxon>
        <taxon>Burkholderiaceae</taxon>
        <taxon>Ephemeroptericola</taxon>
    </lineage>
</organism>
<evidence type="ECO:0000256" key="1">
    <source>
        <dbReference type="SAM" id="Phobius"/>
    </source>
</evidence>
<sequence length="149" mass="16822">MTCLEILSALANIATAAAVVVAAWQLVLAKRQAVTSFEDSFAKEYRDLISKLPTKALLGEPLNDEEYSAHFDEMYHYFDLCNEQAFLHNAGRISNETWVFWQEGIKTNFKRPAFERAWSEIAVKANDDFSELKALFPPKPYAAQLVATA</sequence>
<dbReference type="AlphaFoldDB" id="A0A345D7Y7"/>
<dbReference type="KEGG" id="hyf:DTO96_100183"/>
<proteinExistence type="predicted"/>
<reference evidence="3" key="1">
    <citation type="submission" date="2018-07" db="EMBL/GenBank/DDBJ databases">
        <authorList>
            <person name="Kim H."/>
        </authorList>
    </citation>
    <scope>NUCLEOTIDE SEQUENCE [LARGE SCALE GENOMIC DNA]</scope>
    <source>
        <strain evidence="3">F02</strain>
    </source>
</reference>
<keyword evidence="1" id="KW-1133">Transmembrane helix</keyword>
<protein>
    <recommendedName>
        <fullName evidence="4">DUF4760 domain-containing protein</fullName>
    </recommendedName>
</protein>
<dbReference type="EMBL" id="CP031124">
    <property type="protein sequence ID" value="AXF84475.1"/>
    <property type="molecule type" value="Genomic_DNA"/>
</dbReference>
<evidence type="ECO:0000313" key="3">
    <source>
        <dbReference type="Proteomes" id="UP000252182"/>
    </source>
</evidence>